<name>A0AAQ0HKQ5_PARVE</name>
<dbReference type="Proteomes" id="UP000256794">
    <property type="component" value="Unassembled WGS sequence"/>
</dbReference>
<dbReference type="AlphaFoldDB" id="A0AAQ0HKQ5"/>
<feature type="compositionally biased region" description="Polar residues" evidence="1">
    <location>
        <begin position="301"/>
        <end position="312"/>
    </location>
</feature>
<feature type="compositionally biased region" description="Basic and acidic residues" evidence="1">
    <location>
        <begin position="159"/>
        <end position="171"/>
    </location>
</feature>
<dbReference type="EMBL" id="QUMX01000009">
    <property type="protein sequence ID" value="REG48280.1"/>
    <property type="molecule type" value="Genomic_DNA"/>
</dbReference>
<feature type="compositionally biased region" description="Polar residues" evidence="1">
    <location>
        <begin position="113"/>
        <end position="124"/>
    </location>
</feature>
<evidence type="ECO:0000256" key="1">
    <source>
        <dbReference type="SAM" id="MobiDB-lite"/>
    </source>
</evidence>
<feature type="compositionally biased region" description="Low complexity" evidence="1">
    <location>
        <begin position="185"/>
        <end position="202"/>
    </location>
</feature>
<evidence type="ECO:0000313" key="3">
    <source>
        <dbReference type="Proteomes" id="UP000256794"/>
    </source>
</evidence>
<accession>A0AAQ0HKQ5</accession>
<feature type="region of interest" description="Disordered" evidence="1">
    <location>
        <begin position="1"/>
        <end position="313"/>
    </location>
</feature>
<evidence type="ECO:0000313" key="2">
    <source>
        <dbReference type="EMBL" id="REG48280.1"/>
    </source>
</evidence>
<feature type="compositionally biased region" description="Basic residues" evidence="1">
    <location>
        <begin position="267"/>
        <end position="277"/>
    </location>
</feature>
<feature type="compositionally biased region" description="Basic and acidic residues" evidence="1">
    <location>
        <begin position="234"/>
        <end position="249"/>
    </location>
</feature>
<sequence length="369" mass="39625">MEVERYPRRAGGTVRHVRQPARALSPGSSTARRASGKAEPVPARAARAAWGRAAGSLGRSVRAQPGGVPAFRPLVAPRKAVRRQRDRPDQEMRPRRPGPPNPRQDRHPAAGSGTPSMPWSSGSSGREMRSVQRMPALAGSTRSMLAASMCPDSSSVPVRMERAPRRADCLKVRPGQSGTKSPARSPQASAGATARAGSHAAGPRSGWRGHATSRKGGTAAPPARGPVAAATCASERRAPAGNRGRERCGRCPAARHRPRAQPMRRGCGWRRRRRRRTRPSEDIHHSPLPTSRPPARKSPRSTRNPCGSSRTAPPQLEFLVIPLEVAEDVDHAQAYRKAGAPARLLHGSIKHSDRRWTMIASSLAKGIGP</sequence>
<organism evidence="2 3">
    <name type="scientific">Paracoccus versutus</name>
    <name type="common">Thiobacillus versutus</name>
    <dbReference type="NCBI Taxonomy" id="34007"/>
    <lineage>
        <taxon>Bacteria</taxon>
        <taxon>Pseudomonadati</taxon>
        <taxon>Pseudomonadota</taxon>
        <taxon>Alphaproteobacteria</taxon>
        <taxon>Rhodobacterales</taxon>
        <taxon>Paracoccaceae</taxon>
        <taxon>Paracoccus</taxon>
    </lineage>
</organism>
<reference evidence="2 3" key="1">
    <citation type="submission" date="2018-08" db="EMBL/GenBank/DDBJ databases">
        <title>Genomic Encyclopedia of Archaeal and Bacterial Type Strains, Phase II (KMG-II): from individual species to whole genera.</title>
        <authorList>
            <person name="Goeker M."/>
        </authorList>
    </citation>
    <scope>NUCLEOTIDE SEQUENCE [LARGE SCALE GENOMIC DNA]</scope>
    <source>
        <strain evidence="2 3">DSM 582</strain>
    </source>
</reference>
<gene>
    <name evidence="2" type="ORF">ATH84_10097</name>
</gene>
<keyword evidence="3" id="KW-1185">Reference proteome</keyword>
<protein>
    <submittedName>
        <fullName evidence="2">Uncharacterized protein</fullName>
    </submittedName>
</protein>
<feature type="compositionally biased region" description="Low complexity" evidence="1">
    <location>
        <begin position="43"/>
        <end position="55"/>
    </location>
</feature>
<feature type="compositionally biased region" description="Low complexity" evidence="1">
    <location>
        <begin position="216"/>
        <end position="230"/>
    </location>
</feature>
<proteinExistence type="predicted"/>
<comment type="caution">
    <text evidence="2">The sequence shown here is derived from an EMBL/GenBank/DDBJ whole genome shotgun (WGS) entry which is preliminary data.</text>
</comment>